<gene>
    <name evidence="1" type="ORF">IZO911_LOCUS44579</name>
    <name evidence="2" type="ORF">KXQ929_LOCUS36974</name>
</gene>
<dbReference type="EMBL" id="CAJNOE010002792">
    <property type="protein sequence ID" value="CAF1492821.1"/>
    <property type="molecule type" value="Genomic_DNA"/>
</dbReference>
<sequence length="75" mass="8842">MVNQLRLYHADSPVQLKKVDEFKEFYDCKVMAVYVYSKDSCIHQPINVALRTKDIAALIKYRYFISHLCSNLAER</sequence>
<comment type="caution">
    <text evidence="2">The sequence shown here is derived from an EMBL/GenBank/DDBJ whole genome shotgun (WGS) entry which is preliminary data.</text>
</comment>
<evidence type="ECO:0000313" key="3">
    <source>
        <dbReference type="Proteomes" id="UP000663868"/>
    </source>
</evidence>
<dbReference type="Proteomes" id="UP000663868">
    <property type="component" value="Unassembled WGS sequence"/>
</dbReference>
<protein>
    <submittedName>
        <fullName evidence="2">Uncharacterized protein</fullName>
    </submittedName>
</protein>
<reference evidence="2" key="1">
    <citation type="submission" date="2021-02" db="EMBL/GenBank/DDBJ databases">
        <authorList>
            <person name="Nowell W R."/>
        </authorList>
    </citation>
    <scope>NUCLEOTIDE SEQUENCE</scope>
</reference>
<proteinExistence type="predicted"/>
<evidence type="ECO:0000313" key="1">
    <source>
        <dbReference type="EMBL" id="CAF1492821.1"/>
    </source>
</evidence>
<dbReference type="AlphaFoldDB" id="A0A819XQ94"/>
<evidence type="ECO:0000313" key="2">
    <source>
        <dbReference type="EMBL" id="CAF4145860.1"/>
    </source>
</evidence>
<dbReference type="EMBL" id="CAJOBB010005943">
    <property type="protein sequence ID" value="CAF4145860.1"/>
    <property type="molecule type" value="Genomic_DNA"/>
</dbReference>
<accession>A0A819XQ94</accession>
<organism evidence="2 3">
    <name type="scientific">Adineta steineri</name>
    <dbReference type="NCBI Taxonomy" id="433720"/>
    <lineage>
        <taxon>Eukaryota</taxon>
        <taxon>Metazoa</taxon>
        <taxon>Spiralia</taxon>
        <taxon>Gnathifera</taxon>
        <taxon>Rotifera</taxon>
        <taxon>Eurotatoria</taxon>
        <taxon>Bdelloidea</taxon>
        <taxon>Adinetida</taxon>
        <taxon>Adinetidae</taxon>
        <taxon>Adineta</taxon>
    </lineage>
</organism>
<name>A0A819XQ94_9BILA</name>
<dbReference type="Proteomes" id="UP000663860">
    <property type="component" value="Unassembled WGS sequence"/>
</dbReference>